<name>A0AAE1LU96_9NEOP</name>
<sequence length="47" mass="5209">MFIKFHETYFALGKSVCLQTTKQCGCIETTCVANKLNYESVVAVTTS</sequence>
<reference evidence="1" key="1">
    <citation type="submission" date="2021-07" db="EMBL/GenBank/DDBJ databases">
        <authorList>
            <person name="Catto M.A."/>
            <person name="Jacobson A."/>
            <person name="Kennedy G."/>
            <person name="Labadie P."/>
            <person name="Hunt B.G."/>
            <person name="Srinivasan R."/>
        </authorList>
    </citation>
    <scope>NUCLEOTIDE SEQUENCE</scope>
    <source>
        <strain evidence="1">PL_HMW_Pooled</strain>
        <tissue evidence="1">Head</tissue>
    </source>
</reference>
<accession>A0AAE1LU96</accession>
<dbReference type="EMBL" id="JAHWGI010001435">
    <property type="protein sequence ID" value="KAK3932328.1"/>
    <property type="molecule type" value="Genomic_DNA"/>
</dbReference>
<evidence type="ECO:0000313" key="1">
    <source>
        <dbReference type="EMBL" id="KAK3932328.1"/>
    </source>
</evidence>
<keyword evidence="2" id="KW-1185">Reference proteome</keyword>
<reference evidence="1" key="2">
    <citation type="journal article" date="2023" name="BMC Genomics">
        <title>Pest status, molecular evolution, and epigenetic factors derived from the genome assembly of Frankliniella fusca, a thysanopteran phytovirus vector.</title>
        <authorList>
            <person name="Catto M.A."/>
            <person name="Labadie P.E."/>
            <person name="Jacobson A.L."/>
            <person name="Kennedy G.G."/>
            <person name="Srinivasan R."/>
            <person name="Hunt B.G."/>
        </authorList>
    </citation>
    <scope>NUCLEOTIDE SEQUENCE</scope>
    <source>
        <strain evidence="1">PL_HMW_Pooled</strain>
    </source>
</reference>
<dbReference type="AlphaFoldDB" id="A0AAE1LU96"/>
<dbReference type="Proteomes" id="UP001219518">
    <property type="component" value="Unassembled WGS sequence"/>
</dbReference>
<organism evidence="1 2">
    <name type="scientific">Frankliniella fusca</name>
    <dbReference type="NCBI Taxonomy" id="407009"/>
    <lineage>
        <taxon>Eukaryota</taxon>
        <taxon>Metazoa</taxon>
        <taxon>Ecdysozoa</taxon>
        <taxon>Arthropoda</taxon>
        <taxon>Hexapoda</taxon>
        <taxon>Insecta</taxon>
        <taxon>Pterygota</taxon>
        <taxon>Neoptera</taxon>
        <taxon>Paraneoptera</taxon>
        <taxon>Thysanoptera</taxon>
        <taxon>Terebrantia</taxon>
        <taxon>Thripoidea</taxon>
        <taxon>Thripidae</taxon>
        <taxon>Frankliniella</taxon>
    </lineage>
</organism>
<protein>
    <submittedName>
        <fullName evidence="1">TATA-binding protein-associated factor BTAF1</fullName>
    </submittedName>
</protein>
<comment type="caution">
    <text evidence="1">The sequence shown here is derived from an EMBL/GenBank/DDBJ whole genome shotgun (WGS) entry which is preliminary data.</text>
</comment>
<proteinExistence type="predicted"/>
<evidence type="ECO:0000313" key="2">
    <source>
        <dbReference type="Proteomes" id="UP001219518"/>
    </source>
</evidence>
<gene>
    <name evidence="1" type="ORF">KUF71_012401</name>
</gene>